<organism evidence="18 19">
    <name type="scientific">Sneathia sanguinegens</name>
    <dbReference type="NCBI Taxonomy" id="40543"/>
    <lineage>
        <taxon>Bacteria</taxon>
        <taxon>Fusobacteriati</taxon>
        <taxon>Fusobacteriota</taxon>
        <taxon>Fusobacteriia</taxon>
        <taxon>Fusobacteriales</taxon>
        <taxon>Leptotrichiaceae</taxon>
        <taxon>Sneathia</taxon>
    </lineage>
</organism>
<dbReference type="SUPFAM" id="SSF56601">
    <property type="entry name" value="beta-lactamase/transpeptidase-like"/>
    <property type="match status" value="1"/>
</dbReference>
<dbReference type="InterPro" id="IPR023346">
    <property type="entry name" value="Lysozyme-like_dom_sf"/>
</dbReference>
<dbReference type="InterPro" id="IPR036950">
    <property type="entry name" value="PBP_transglycosylase"/>
</dbReference>
<keyword evidence="15" id="KW-0812">Transmembrane</keyword>
<evidence type="ECO:0000256" key="6">
    <source>
        <dbReference type="ARBA" id="ARBA00022679"/>
    </source>
</evidence>
<dbReference type="SUPFAM" id="SSF53955">
    <property type="entry name" value="Lysozyme-like"/>
    <property type="match status" value="1"/>
</dbReference>
<evidence type="ECO:0000256" key="7">
    <source>
        <dbReference type="ARBA" id="ARBA00022801"/>
    </source>
</evidence>
<evidence type="ECO:0000256" key="8">
    <source>
        <dbReference type="ARBA" id="ARBA00022960"/>
    </source>
</evidence>
<evidence type="ECO:0000256" key="14">
    <source>
        <dbReference type="ARBA" id="ARBA00049902"/>
    </source>
</evidence>
<evidence type="ECO:0000313" key="18">
    <source>
        <dbReference type="EMBL" id="MDK9580676.1"/>
    </source>
</evidence>
<evidence type="ECO:0000256" key="5">
    <source>
        <dbReference type="ARBA" id="ARBA00022676"/>
    </source>
</evidence>
<evidence type="ECO:0000256" key="3">
    <source>
        <dbReference type="ARBA" id="ARBA00022645"/>
    </source>
</evidence>
<feature type="domain" description="Penicillin-binding protein transpeptidase" evidence="16">
    <location>
        <begin position="331"/>
        <end position="598"/>
    </location>
</feature>
<evidence type="ECO:0000313" key="19">
    <source>
        <dbReference type="Proteomes" id="UP001225134"/>
    </source>
</evidence>
<dbReference type="PANTHER" id="PTHR32282">
    <property type="entry name" value="BINDING PROTEIN TRANSPEPTIDASE, PUTATIVE-RELATED"/>
    <property type="match status" value="1"/>
</dbReference>
<dbReference type="InterPro" id="IPR001460">
    <property type="entry name" value="PCN-bd_Tpept"/>
</dbReference>
<feature type="domain" description="Glycosyl transferase family 51" evidence="17">
    <location>
        <begin position="56"/>
        <end position="225"/>
    </location>
</feature>
<comment type="subcellular location">
    <subcellularLocation>
        <location evidence="1">Cell membrane</location>
    </subcellularLocation>
</comment>
<sequence>MANMSKIFKYIFLGIFAFLFIFLAYTIFEVKRQYPTEMLENYEPLKPSVIYDINGKQIDVLAIENRDPISINEVPKVVQNAFIAVEDKRFRKHHGIDVVRSLKALFLNVTKTGRQGGSTITQQLVKNAFLSSERTFKRKLTEAILAIEMERIYTKDEILEYYLNTINFGRGAYGIKNGSLKYFGVLPKDLTIAQAAILASIPKSPSKYSKIENALERQKLVLSSMYSAGFITKEQYDKALKEKINFITPKEMEKRSETQEISNSNVSPEVTTVVLDEMKKILHIEDDDIKLLFNGYKIYSTIDINMQKVAYKAFETNSNLKRRAELQGALISIDSTNGFVKAMVGGKNYVKGDFNRALYAKRQPGSSFKPVAYLAALQKGIPMNTVLEDSPTTFGNWTPKNYDWKYRSNLTMLKALQVSNNVASVKVLDLAGIDAAKKIWLDAGVTSTHFPNDLTLALGSITTTPLDMARFYAALSNGGYKVDPQFIYKIENRYGEVIYEADVNKKQIYNTEDVALMTYMLQKVIEKGTGQSAKLFKNGKLIPMAGKTGTTSDYVSAWFTGYTPTLATVVYVGNDDNKTMGKGMSGSSAAIPIWKNYMQAVVNLPNYNNTNFDYILDGLMNGSLEQYTIDVLNGMLDVDGVNAEPALFKAGTAPLESESVNIFQY</sequence>
<feature type="transmembrane region" description="Helical" evidence="15">
    <location>
        <begin position="7"/>
        <end position="28"/>
    </location>
</feature>
<dbReference type="InterPro" id="IPR050396">
    <property type="entry name" value="Glycosyltr_51/Transpeptidase"/>
</dbReference>
<evidence type="ECO:0000256" key="2">
    <source>
        <dbReference type="ARBA" id="ARBA00022475"/>
    </source>
</evidence>
<keyword evidence="9" id="KW-0573">Peptidoglycan synthesis</keyword>
<name>A0ABT7HLR3_9FUSO</name>
<evidence type="ECO:0000256" key="10">
    <source>
        <dbReference type="ARBA" id="ARBA00023136"/>
    </source>
</evidence>
<keyword evidence="7" id="KW-0378">Hydrolase</keyword>
<dbReference type="Proteomes" id="UP001225134">
    <property type="component" value="Unassembled WGS sequence"/>
</dbReference>
<gene>
    <name evidence="18" type="ORF">QQA45_04005</name>
</gene>
<proteinExistence type="predicted"/>
<keyword evidence="4" id="KW-0645">Protease</keyword>
<dbReference type="Gene3D" id="1.10.3810.10">
    <property type="entry name" value="Biosynthetic peptidoglycan transglycosylase-like"/>
    <property type="match status" value="1"/>
</dbReference>
<keyword evidence="15" id="KW-1133">Transmembrane helix</keyword>
<evidence type="ECO:0000256" key="15">
    <source>
        <dbReference type="SAM" id="Phobius"/>
    </source>
</evidence>
<evidence type="ECO:0000259" key="17">
    <source>
        <dbReference type="Pfam" id="PF00912"/>
    </source>
</evidence>
<evidence type="ECO:0000256" key="4">
    <source>
        <dbReference type="ARBA" id="ARBA00022670"/>
    </source>
</evidence>
<evidence type="ECO:0000256" key="13">
    <source>
        <dbReference type="ARBA" id="ARBA00044770"/>
    </source>
</evidence>
<dbReference type="Pfam" id="PF00905">
    <property type="entry name" value="Transpeptidase"/>
    <property type="match status" value="1"/>
</dbReference>
<keyword evidence="2" id="KW-1003">Cell membrane</keyword>
<evidence type="ECO:0000259" key="16">
    <source>
        <dbReference type="Pfam" id="PF00905"/>
    </source>
</evidence>
<dbReference type="EC" id="2.4.99.28" evidence="13"/>
<keyword evidence="11" id="KW-0511">Multifunctional enzyme</keyword>
<keyword evidence="5" id="KW-0328">Glycosyltransferase</keyword>
<evidence type="ECO:0000256" key="1">
    <source>
        <dbReference type="ARBA" id="ARBA00004236"/>
    </source>
</evidence>
<keyword evidence="12" id="KW-0961">Cell wall biogenesis/degradation</keyword>
<protein>
    <recommendedName>
        <fullName evidence="13">peptidoglycan glycosyltransferase</fullName>
        <ecNumber evidence="13">2.4.99.28</ecNumber>
    </recommendedName>
</protein>
<dbReference type="Gene3D" id="3.40.710.10">
    <property type="entry name" value="DD-peptidase/beta-lactamase superfamily"/>
    <property type="match status" value="1"/>
</dbReference>
<keyword evidence="3" id="KW-0121">Carboxypeptidase</keyword>
<comment type="catalytic activity">
    <reaction evidence="14">
        <text>[GlcNAc-(1-&gt;4)-Mur2Ac(oyl-L-Ala-gamma-D-Glu-L-Lys-D-Ala-D-Ala)](n)-di-trans,octa-cis-undecaprenyl diphosphate + beta-D-GlcNAc-(1-&gt;4)-Mur2Ac(oyl-L-Ala-gamma-D-Glu-L-Lys-D-Ala-D-Ala)-di-trans,octa-cis-undecaprenyl diphosphate = [GlcNAc-(1-&gt;4)-Mur2Ac(oyl-L-Ala-gamma-D-Glu-L-Lys-D-Ala-D-Ala)](n+1)-di-trans,octa-cis-undecaprenyl diphosphate + di-trans,octa-cis-undecaprenyl diphosphate + H(+)</text>
        <dbReference type="Rhea" id="RHEA:23708"/>
        <dbReference type="Rhea" id="RHEA-COMP:9602"/>
        <dbReference type="Rhea" id="RHEA-COMP:9603"/>
        <dbReference type="ChEBI" id="CHEBI:15378"/>
        <dbReference type="ChEBI" id="CHEBI:58405"/>
        <dbReference type="ChEBI" id="CHEBI:60033"/>
        <dbReference type="ChEBI" id="CHEBI:78435"/>
        <dbReference type="EC" id="2.4.99.28"/>
    </reaction>
</comment>
<dbReference type="NCBIfam" id="TIGR02074">
    <property type="entry name" value="PBP_1a_fam"/>
    <property type="match status" value="1"/>
</dbReference>
<dbReference type="EMBL" id="JASSPP010000005">
    <property type="protein sequence ID" value="MDK9580676.1"/>
    <property type="molecule type" value="Genomic_DNA"/>
</dbReference>
<evidence type="ECO:0000256" key="12">
    <source>
        <dbReference type="ARBA" id="ARBA00023316"/>
    </source>
</evidence>
<evidence type="ECO:0000256" key="9">
    <source>
        <dbReference type="ARBA" id="ARBA00022984"/>
    </source>
</evidence>
<accession>A0ABT7HLR3</accession>
<comment type="caution">
    <text evidence="18">The sequence shown here is derived from an EMBL/GenBank/DDBJ whole genome shotgun (WGS) entry which is preliminary data.</text>
</comment>
<dbReference type="InterPro" id="IPR001264">
    <property type="entry name" value="Glyco_trans_51"/>
</dbReference>
<reference evidence="18 19" key="1">
    <citation type="submission" date="2023-06" db="EMBL/GenBank/DDBJ databases">
        <title>Antibody response to the Sneathia vaginalis cytopathogenic toxin A during pregnancy.</title>
        <authorList>
            <person name="Mccoy Z.T."/>
            <person name="Serrano M.G."/>
            <person name="Spaine K."/>
            <person name="Edwards D.J."/>
            <person name="Buck G.A."/>
            <person name="Jefferson K."/>
        </authorList>
    </citation>
    <scope>NUCLEOTIDE SEQUENCE [LARGE SCALE GENOMIC DNA]</scope>
    <source>
        <strain evidence="18 19">CCUG 42621</strain>
    </source>
</reference>
<keyword evidence="19" id="KW-1185">Reference proteome</keyword>
<dbReference type="InterPro" id="IPR012338">
    <property type="entry name" value="Beta-lactam/transpept-like"/>
</dbReference>
<evidence type="ECO:0000256" key="11">
    <source>
        <dbReference type="ARBA" id="ARBA00023268"/>
    </source>
</evidence>
<dbReference type="PANTHER" id="PTHR32282:SF11">
    <property type="entry name" value="PENICILLIN-BINDING PROTEIN 1B"/>
    <property type="match status" value="1"/>
</dbReference>
<keyword evidence="6" id="KW-0808">Transferase</keyword>
<keyword evidence="8" id="KW-0133">Cell shape</keyword>
<dbReference type="Pfam" id="PF00912">
    <property type="entry name" value="Transgly"/>
    <property type="match status" value="1"/>
</dbReference>
<keyword evidence="10 15" id="KW-0472">Membrane</keyword>